<dbReference type="InterPro" id="IPR043129">
    <property type="entry name" value="ATPase_NBD"/>
</dbReference>
<dbReference type="Pfam" id="PF05378">
    <property type="entry name" value="Hydant_A_N"/>
    <property type="match status" value="1"/>
</dbReference>
<evidence type="ECO:0000259" key="5">
    <source>
        <dbReference type="Pfam" id="PF05378"/>
    </source>
</evidence>
<feature type="domain" description="Hydantoinase A/oxoprolinase" evidence="3">
    <location>
        <begin position="207"/>
        <end position="498"/>
    </location>
</feature>
<dbReference type="InterPro" id="IPR049517">
    <property type="entry name" value="ACX-like_C"/>
</dbReference>
<feature type="domain" description="Hydantoinase/oxoprolinase N-terminal" evidence="5">
    <location>
        <begin position="8"/>
        <end position="185"/>
    </location>
</feature>
<dbReference type="SUPFAM" id="SSF53067">
    <property type="entry name" value="Actin-like ATPase domain"/>
    <property type="match status" value="1"/>
</dbReference>
<evidence type="ECO:0000313" key="8">
    <source>
        <dbReference type="Proteomes" id="UP001320898"/>
    </source>
</evidence>
<comment type="caution">
    <text evidence="7">The sequence shown here is derived from an EMBL/GenBank/DDBJ whole genome shotgun (WGS) entry which is preliminary data.</text>
</comment>
<evidence type="ECO:0000313" key="7">
    <source>
        <dbReference type="EMBL" id="MCT8970907.1"/>
    </source>
</evidence>
<proteinExistence type="inferred from homology"/>
<reference evidence="7 8" key="1">
    <citation type="submission" date="2022-04" db="EMBL/GenBank/DDBJ databases">
        <authorList>
            <person name="Ye Y.-Q."/>
            <person name="Du Z.-J."/>
        </authorList>
    </citation>
    <scope>NUCLEOTIDE SEQUENCE [LARGE SCALE GENOMIC DNA]</scope>
    <source>
        <strain evidence="7 8">A6E488</strain>
    </source>
</reference>
<dbReference type="PANTHER" id="PTHR11365:SF23">
    <property type="entry name" value="HYPOTHETICAL 5-OXOPROLINASE (EUROFUNG)-RELATED"/>
    <property type="match status" value="1"/>
</dbReference>
<comment type="similarity">
    <text evidence="1">Belongs to the oxoprolinase family.</text>
</comment>
<feature type="domain" description="Hydantoinase B/oxoprolinase" evidence="4">
    <location>
        <begin position="720"/>
        <end position="1238"/>
    </location>
</feature>
<sequence>MTPKRECRIGFDIGGTFTDFVLLETESGRLHTHKALTTSQDPAAGSIAGLEALVAKAGKSFADIADIVHGTTIVTNAIIERRGAKTALLTTRGFRDVLEMATEQRYDAHDLFIRFPDPLVERSMCFEVDERIAADGSVVTPIVARQVRDLLASAVAAGAEAVAVSFMHAYKNDTHERLVAAIAADEYPDLSVCLSSEVCAEVREYERATTTTANAYVMPLIDPYVCSIEGALRERGFSGSLYLMQSSGQLASPAMARRFPIRLLESGPAGGAIAAGYFGRIAGHDDVIAFDMGGTTAKVCLIEDGRADVAPMIEAAREHRFKRGSGLPVRAPVIDMIEIGAGGGSIAHFDELGLMKVGPRSAGSTPGPACYGRGGEKPTVTDANLVLGYLDGASFLGGRMQLDRDAAESAFAPIAETLSDSSVAAAWGVLAVVCENMGGAARAHVVEKGRDPRGYTMVAFGGAGPAHAIRVAKSLGMAKVVVPQASGVASAVGFLGGRVGHEAVRSAPGLLAGLDWAAVNDLLGELEADGRLLVAEAGVDAGTIEIRRQVELRLAGQVHNLQVPVPDGALGTDTVPHIADLFAREYRQLYEREPSNADIEVISWRVTALGPDPKLALASLARPSTASGASKGTRPVWFPEAGSFVDTPVHDRYALVPGQEIHGPAIIEEDESTTVVPPGDHVEVGAGGSLVIHLSQGTAAFRRPEASASLPQEIARLEADPIGLEIMWSRLISISEESWLTVIRTAFSLIIGEMQDFACEILDAEGQSLAHSPRAMPVFNITLMSAVQELLKEFPAHTLEPGDVLVTNDPWICAGHLFDVGVVTPVFRNGKVVAMIGSIGHVSDIGGTKDRMRAREIFEEGIQIPPMKLYRAGKANEDLFRLIRSNVRNAAQVIGDIEALVAANAVGARRLEAFLEEYGLEDLRALAHVIQSRAERAMRDAIRAVPDGVYRSEIEPLSNGTRHTFPVTITVNGDEIEVDYAGSPPELLQGGLNCTLNFTQAKTFFALKCLLTPSIRASAGCYRALTVKAPEGTIVNCSHGTSVGLRHLTGSYLVGNIFQALAEAMPDAVQAYSGLPAIIHFFGKDETGRQFSEHLYLGGGQGASSRQDGKSALLWPTSASNGSVEVLETRAPVLVLEKAYVPESAGPGRTRAGLGQQMRARRIRSRGPRVMVNCYPEGVGFNAVGMAGGLAGGGAHFRMYGEDGGLLQDYGSGSVDMLTATDQVVEVRVGGGAGYGDPHDRPVDQVLADVKGGYVSPEQAREVYGVAIDGADTPAPEGTANGGRRARKPVAEQR</sequence>
<name>A0AAW5QSQ0_9HYPH</name>
<accession>A0AAW5QSQ0</accession>
<gene>
    <name evidence="7" type="ORF">MUB46_03450</name>
</gene>
<dbReference type="GO" id="GO:0006749">
    <property type="term" value="P:glutathione metabolic process"/>
    <property type="evidence" value="ECO:0007669"/>
    <property type="project" value="TreeGrafter"/>
</dbReference>
<feature type="region of interest" description="Disordered" evidence="2">
    <location>
        <begin position="1270"/>
        <end position="1294"/>
    </location>
</feature>
<dbReference type="RefSeq" id="WP_261614485.1">
    <property type="nucleotide sequence ID" value="NZ_JALIDZ010000002.1"/>
</dbReference>
<dbReference type="InterPro" id="IPR008040">
    <property type="entry name" value="Hydant_A_N"/>
</dbReference>
<feature type="domain" description="Acetophenone carboxylase-like C-terminal" evidence="6">
    <location>
        <begin position="524"/>
        <end position="683"/>
    </location>
</feature>
<dbReference type="Proteomes" id="UP001320898">
    <property type="component" value="Unassembled WGS sequence"/>
</dbReference>
<dbReference type="GO" id="GO:0017168">
    <property type="term" value="F:5-oxoprolinase (ATP-hydrolyzing) activity"/>
    <property type="evidence" value="ECO:0007669"/>
    <property type="project" value="TreeGrafter"/>
</dbReference>
<evidence type="ECO:0000259" key="4">
    <source>
        <dbReference type="Pfam" id="PF02538"/>
    </source>
</evidence>
<evidence type="ECO:0000256" key="2">
    <source>
        <dbReference type="SAM" id="MobiDB-lite"/>
    </source>
</evidence>
<dbReference type="Pfam" id="PF01968">
    <property type="entry name" value="Hydantoinase_A"/>
    <property type="match status" value="1"/>
</dbReference>
<dbReference type="InterPro" id="IPR003692">
    <property type="entry name" value="Hydantoinase_B"/>
</dbReference>
<keyword evidence="8" id="KW-1185">Reference proteome</keyword>
<evidence type="ECO:0000256" key="1">
    <source>
        <dbReference type="ARBA" id="ARBA00010403"/>
    </source>
</evidence>
<protein>
    <submittedName>
        <fullName evidence="7">Hydantoinase B/oxoprolinase family protein</fullName>
    </submittedName>
</protein>
<dbReference type="PANTHER" id="PTHR11365">
    <property type="entry name" value="5-OXOPROLINASE RELATED"/>
    <property type="match status" value="1"/>
</dbReference>
<dbReference type="Pfam" id="PF19278">
    <property type="entry name" value="Hydant_A_C"/>
    <property type="match status" value="1"/>
</dbReference>
<dbReference type="Pfam" id="PF02538">
    <property type="entry name" value="Hydantoinase_B"/>
    <property type="match status" value="1"/>
</dbReference>
<dbReference type="GO" id="GO:0005829">
    <property type="term" value="C:cytosol"/>
    <property type="evidence" value="ECO:0007669"/>
    <property type="project" value="TreeGrafter"/>
</dbReference>
<dbReference type="InterPro" id="IPR045079">
    <property type="entry name" value="Oxoprolinase-like"/>
</dbReference>
<evidence type="ECO:0000259" key="3">
    <source>
        <dbReference type="Pfam" id="PF01968"/>
    </source>
</evidence>
<dbReference type="EMBL" id="JALIDZ010000002">
    <property type="protein sequence ID" value="MCT8970907.1"/>
    <property type="molecule type" value="Genomic_DNA"/>
</dbReference>
<evidence type="ECO:0000259" key="6">
    <source>
        <dbReference type="Pfam" id="PF19278"/>
    </source>
</evidence>
<organism evidence="7 8">
    <name type="scientific">Microbaculum marinisediminis</name>
    <dbReference type="NCBI Taxonomy" id="2931392"/>
    <lineage>
        <taxon>Bacteria</taxon>
        <taxon>Pseudomonadati</taxon>
        <taxon>Pseudomonadota</taxon>
        <taxon>Alphaproteobacteria</taxon>
        <taxon>Hyphomicrobiales</taxon>
        <taxon>Tepidamorphaceae</taxon>
        <taxon>Microbaculum</taxon>
    </lineage>
</organism>
<dbReference type="InterPro" id="IPR002821">
    <property type="entry name" value="Hydantoinase_A"/>
</dbReference>